<evidence type="ECO:0000313" key="9">
    <source>
        <dbReference type="Ensembl" id="ENSMCSP00000003667.1"/>
    </source>
</evidence>
<keyword evidence="2" id="KW-0808">Transferase</keyword>
<keyword evidence="5 8" id="KW-1133">Transmembrane helix</keyword>
<name>A0A8C5X1H9_9PASS</name>
<evidence type="ECO:0000256" key="6">
    <source>
        <dbReference type="ARBA" id="ARBA00023136"/>
    </source>
</evidence>
<keyword evidence="10" id="KW-1185">Reference proteome</keyword>
<evidence type="ECO:0000256" key="5">
    <source>
        <dbReference type="ARBA" id="ARBA00022989"/>
    </source>
</evidence>
<dbReference type="PANTHER" id="PTHR13906">
    <property type="entry name" value="PORCUPINE"/>
    <property type="match status" value="1"/>
</dbReference>
<dbReference type="InterPro" id="IPR049941">
    <property type="entry name" value="LPLAT_7/PORCN-like"/>
</dbReference>
<dbReference type="InterPro" id="IPR004299">
    <property type="entry name" value="MBOAT_fam"/>
</dbReference>
<proteinExistence type="predicted"/>
<dbReference type="PANTHER" id="PTHR13906:SF6">
    <property type="entry name" value="LYSOPHOSPHOLIPID ACYLTRANSFERASE 1"/>
    <property type="match status" value="1"/>
</dbReference>
<sequence length="449" mass="51226">MTCFFCSACLLQINFVACQLFALLAAFWFRIYLSPSHASSAVRHAFATLFGIYFAVFCWYSIHLFVLVMMNYGIMNMASISNIHRYSFVVAMGYLTLCHISRIYIFHYGILTTDFSGPLMIITQKITTLACQLHDGKKKNLFPHPEDSLFTPVPSLLEYLSYLLNFMSIIAGPCSNYKDYMAFIEGRHVHMKLLEVNWKQKGYDRLPDPSPTGAVMYKLCITLVSLILFLTLTKNFPMAYIIDNEFLDKTPFLSRLGYLYVVTQAAKPKYYFAWTLADAVNNAAGYGFSGVDERGTFRWDLLSNLNIWNIETATSFKMYLENWNIQTAAWLKRVCYDRARWHPTALTFILSALWHGIYPGYYFTFLTGILITLAARAVCTFHCSLLRPMLDTVPLSAAPSHGQAACPCCEPSFMPLTNCRKIKSQELPSPKILCQTLRMRESVPVVVTE</sequence>
<keyword evidence="6 8" id="KW-0472">Membrane</keyword>
<dbReference type="Ensembl" id="ENSMCST00000003745.1">
    <property type="protein sequence ID" value="ENSMCSP00000003667.1"/>
    <property type="gene ID" value="ENSMCSG00000002593.1"/>
</dbReference>
<keyword evidence="3 8" id="KW-0812">Transmembrane</keyword>
<comment type="subcellular location">
    <subcellularLocation>
        <location evidence="1">Endoplasmic reticulum membrane</location>
        <topology evidence="1">Multi-pass membrane protein</topology>
    </subcellularLocation>
</comment>
<keyword evidence="7" id="KW-0012">Acyltransferase</keyword>
<evidence type="ECO:0000256" key="3">
    <source>
        <dbReference type="ARBA" id="ARBA00022692"/>
    </source>
</evidence>
<feature type="transmembrane region" description="Helical" evidence="8">
    <location>
        <begin position="46"/>
        <end position="74"/>
    </location>
</feature>
<dbReference type="GO" id="GO:0005789">
    <property type="term" value="C:endoplasmic reticulum membrane"/>
    <property type="evidence" value="ECO:0007669"/>
    <property type="project" value="UniProtKB-SubCell"/>
</dbReference>
<evidence type="ECO:0000256" key="4">
    <source>
        <dbReference type="ARBA" id="ARBA00022824"/>
    </source>
</evidence>
<dbReference type="Proteomes" id="UP000694560">
    <property type="component" value="Unplaced"/>
</dbReference>
<feature type="transmembrane region" description="Helical" evidence="8">
    <location>
        <begin position="363"/>
        <end position="386"/>
    </location>
</feature>
<evidence type="ECO:0000256" key="2">
    <source>
        <dbReference type="ARBA" id="ARBA00022679"/>
    </source>
</evidence>
<dbReference type="GO" id="GO:0016746">
    <property type="term" value="F:acyltransferase activity"/>
    <property type="evidence" value="ECO:0007669"/>
    <property type="project" value="UniProtKB-KW"/>
</dbReference>
<feature type="transmembrane region" description="Helical" evidence="8">
    <location>
        <begin position="214"/>
        <end position="232"/>
    </location>
</feature>
<accession>A0A8C5X1H9</accession>
<dbReference type="Pfam" id="PF03062">
    <property type="entry name" value="MBOAT"/>
    <property type="match status" value="1"/>
</dbReference>
<dbReference type="GO" id="GO:0030258">
    <property type="term" value="P:lipid modification"/>
    <property type="evidence" value="ECO:0007669"/>
    <property type="project" value="TreeGrafter"/>
</dbReference>
<dbReference type="AlphaFoldDB" id="A0A8C5X1H9"/>
<feature type="transmembrane region" description="Helical" evidence="8">
    <location>
        <begin position="86"/>
        <end position="110"/>
    </location>
</feature>
<keyword evidence="4" id="KW-0256">Endoplasmic reticulum</keyword>
<evidence type="ECO:0000313" key="10">
    <source>
        <dbReference type="Proteomes" id="UP000694560"/>
    </source>
</evidence>
<evidence type="ECO:0000256" key="7">
    <source>
        <dbReference type="ARBA" id="ARBA00023315"/>
    </source>
</evidence>
<reference evidence="9" key="2">
    <citation type="submission" date="2025-09" db="UniProtKB">
        <authorList>
            <consortium name="Ensembl"/>
        </authorList>
    </citation>
    <scope>IDENTIFICATION</scope>
</reference>
<evidence type="ECO:0000256" key="1">
    <source>
        <dbReference type="ARBA" id="ARBA00004477"/>
    </source>
</evidence>
<organism evidence="9 10">
    <name type="scientific">Malurus cyaneus samueli</name>
    <dbReference type="NCBI Taxonomy" id="2593467"/>
    <lineage>
        <taxon>Eukaryota</taxon>
        <taxon>Metazoa</taxon>
        <taxon>Chordata</taxon>
        <taxon>Craniata</taxon>
        <taxon>Vertebrata</taxon>
        <taxon>Euteleostomi</taxon>
        <taxon>Archelosauria</taxon>
        <taxon>Archosauria</taxon>
        <taxon>Dinosauria</taxon>
        <taxon>Saurischia</taxon>
        <taxon>Theropoda</taxon>
        <taxon>Coelurosauria</taxon>
        <taxon>Aves</taxon>
        <taxon>Neognathae</taxon>
        <taxon>Neoaves</taxon>
        <taxon>Telluraves</taxon>
        <taxon>Australaves</taxon>
        <taxon>Passeriformes</taxon>
        <taxon>Meliphagoidea</taxon>
        <taxon>Maluridae</taxon>
        <taxon>Malurus</taxon>
    </lineage>
</organism>
<reference evidence="9" key="1">
    <citation type="submission" date="2025-08" db="UniProtKB">
        <authorList>
            <consortium name="Ensembl"/>
        </authorList>
    </citation>
    <scope>IDENTIFICATION</scope>
</reference>
<protein>
    <submittedName>
        <fullName evidence="9">Membrane bound O-acyltransferase domain containing 1</fullName>
    </submittedName>
</protein>
<evidence type="ECO:0000256" key="8">
    <source>
        <dbReference type="SAM" id="Phobius"/>
    </source>
</evidence>